<dbReference type="eggNOG" id="KOG4297">
    <property type="taxonomic scope" value="Eukaryota"/>
</dbReference>
<dbReference type="Gene3D" id="1.20.5.400">
    <property type="match status" value="1"/>
</dbReference>
<dbReference type="GeneTree" id="ENSGT00940000167252"/>
<proteinExistence type="predicted"/>
<dbReference type="SUPFAM" id="SSF56436">
    <property type="entry name" value="C-type lectin-like"/>
    <property type="match status" value="1"/>
</dbReference>
<dbReference type="PROSITE" id="PS50041">
    <property type="entry name" value="C_TYPE_LECTIN_2"/>
    <property type="match status" value="1"/>
</dbReference>
<gene>
    <name evidence="2" type="primary">LOC101882781</name>
</gene>
<evidence type="ECO:0000313" key="1">
    <source>
        <dbReference type="Proteomes" id="UP000000437"/>
    </source>
</evidence>
<dbReference type="CDD" id="cd03593">
    <property type="entry name" value="CLECT_NK_receptors_like"/>
    <property type="match status" value="1"/>
</dbReference>
<reference evidence="2" key="1">
    <citation type="submission" date="2025-08" db="UniProtKB">
        <authorList>
            <consortium name="RefSeq"/>
        </authorList>
    </citation>
    <scope>IDENTIFICATION</scope>
    <source>
        <strain evidence="2">Tuebingen</strain>
        <tissue evidence="2">Fibroblasts and whole tissue</tissue>
    </source>
</reference>
<dbReference type="KEGG" id="dre:101882781"/>
<dbReference type="InterPro" id="IPR033992">
    <property type="entry name" value="NKR-like_CTLD"/>
</dbReference>
<evidence type="ECO:0000313" key="2">
    <source>
        <dbReference type="RefSeq" id="XP_005155516.2"/>
    </source>
</evidence>
<accession>A0ACD6B5N5</accession>
<keyword evidence="1" id="KW-1185">Reference proteome</keyword>
<dbReference type="PANTHER" id="PTHR45710">
    <property type="entry name" value="C-TYPE LECTIN DOMAIN-CONTAINING PROTEIN 180"/>
    <property type="match status" value="1"/>
</dbReference>
<name>A0ACD6B5N5_DANRE</name>
<dbReference type="STRING" id="7955.ENSDARP00000103486"/>
<dbReference type="OrthoDB" id="8951555at2759"/>
<dbReference type="GO" id="GO:0005886">
    <property type="term" value="C:plasma membrane"/>
    <property type="evidence" value="ECO:0007669"/>
    <property type="project" value="UniProtKB-SubCell"/>
</dbReference>
<dbReference type="SMART" id="SM00034">
    <property type="entry name" value="CLECT"/>
    <property type="match status" value="1"/>
</dbReference>
<dbReference type="Pfam" id="PF00059">
    <property type="entry name" value="Lectin_C"/>
    <property type="match status" value="1"/>
</dbReference>
<protein>
    <submittedName>
        <fullName evidence="2">Uncharacterized protein</fullName>
    </submittedName>
</protein>
<dbReference type="InterPro" id="IPR050828">
    <property type="entry name" value="C-type_lectin/matrix_domain"/>
</dbReference>
<dbReference type="Bgee" id="ENSDARG00000074732">
    <property type="expression patterns" value="Expressed in head kidney and 5 other cell types or tissues"/>
</dbReference>
<dbReference type="RefSeq" id="XP_005155516.2">
    <property type="nucleotide sequence ID" value="XM_005155459.6"/>
</dbReference>
<dbReference type="PaxDb" id="7955-ENSDARP00000103486"/>
<dbReference type="Proteomes" id="UP000000437">
    <property type="component" value="Chromosome 10"/>
</dbReference>
<dbReference type="OMA" id="HRWICER"/>
<dbReference type="InterPro" id="IPR016187">
    <property type="entry name" value="CTDL_fold"/>
</dbReference>
<organism evidence="1 2">
    <name type="scientific">Danio rerio</name>
    <name type="common">Zebrafish</name>
    <name type="synonym">Brachydanio rerio</name>
    <dbReference type="NCBI Taxonomy" id="7955"/>
    <lineage>
        <taxon>Eukaryota</taxon>
        <taxon>Metazoa</taxon>
        <taxon>Chordata</taxon>
        <taxon>Craniata</taxon>
        <taxon>Vertebrata</taxon>
        <taxon>Euteleostomi</taxon>
        <taxon>Actinopterygii</taxon>
        <taxon>Neopterygii</taxon>
        <taxon>Teleostei</taxon>
        <taxon>Ostariophysi</taxon>
        <taxon>Cypriniformes</taxon>
        <taxon>Danionidae</taxon>
        <taxon>Danioninae</taxon>
        <taxon>Danio</taxon>
    </lineage>
</organism>
<dbReference type="InterPro" id="IPR001304">
    <property type="entry name" value="C-type_lectin-like"/>
</dbReference>
<sequence length="278" mass="32574">MTKSEIPEAIYQNINTKDTEGCVDLKTHREKHQPPQLTGSVSRRNRKQRAVEECLGLLCALLLTAVIVICVCFSIQRKHLLTHITKLNEEQEQLLNDNKVLTEEREQLLKYNNDLSEEREQIFTNITNLKGERERLLNHNNDLTKERDQLRNDKWKMWPYEQDLPADKFRWICYNNSFYFISSEMKSWSDSRQDCQQRRADLAIIKSPEEKTFFQKVVDRNFWIGLTKTDVWKWLDGTVLTNGSETDSSNCAVVAAGGYYTSACNSNNGWICEKTHHY</sequence>
<dbReference type="Gene3D" id="3.10.100.10">
    <property type="entry name" value="Mannose-Binding Protein A, subunit A"/>
    <property type="match status" value="1"/>
</dbReference>
<dbReference type="InterPro" id="IPR016186">
    <property type="entry name" value="C-type_lectin-like/link_sf"/>
</dbReference>
<dbReference type="PANTHER" id="PTHR45710:SF8">
    <property type="entry name" value="RERATING FAMILY MEMBER 4"/>
    <property type="match status" value="1"/>
</dbReference>
<dbReference type="GO" id="GO:0030246">
    <property type="term" value="F:carbohydrate binding"/>
    <property type="evidence" value="ECO:0007669"/>
    <property type="project" value="UniProtKB-KW"/>
</dbReference>